<dbReference type="PANTHER" id="PTHR33067">
    <property type="entry name" value="RNA-DIRECTED DNA POLYMERASE-RELATED"/>
    <property type="match status" value="1"/>
</dbReference>
<name>A0AB40C3A5_DIOCR</name>
<accession>A0AB40C3A5</accession>
<sequence>MSKLIKERLPGSLPSNTEVNQKKSLNGVTLRSGIQLPNPTERKPEVQIVEPTVDIDPGAPTDFEDKEKEQGKEKDVLPRYCKFLKELLTNKRKLEEVSSVTLSEECLVLIINKLPKKEKDPGVFIVPCTIGELVDEKPLAGLGARINLMPYQTFQKLGLGELKPTIMTL</sequence>
<dbReference type="Proteomes" id="UP001515500">
    <property type="component" value="Chromosome 11"/>
</dbReference>
<feature type="region of interest" description="Disordered" evidence="1">
    <location>
        <begin position="52"/>
        <end position="71"/>
    </location>
</feature>
<dbReference type="AlphaFoldDB" id="A0AB40C3A5"/>
<protein>
    <submittedName>
        <fullName evidence="3">Uncharacterized protein LOC120271618</fullName>
    </submittedName>
</protein>
<proteinExistence type="predicted"/>
<feature type="compositionally biased region" description="Polar residues" evidence="1">
    <location>
        <begin position="13"/>
        <end position="29"/>
    </location>
</feature>
<gene>
    <name evidence="3" type="primary">LOC120271618</name>
</gene>
<feature type="region of interest" description="Disordered" evidence="1">
    <location>
        <begin position="1"/>
        <end position="46"/>
    </location>
</feature>
<evidence type="ECO:0000256" key="1">
    <source>
        <dbReference type="SAM" id="MobiDB-lite"/>
    </source>
</evidence>
<organism evidence="2 3">
    <name type="scientific">Dioscorea cayennensis subsp. rotundata</name>
    <name type="common">White Guinea yam</name>
    <name type="synonym">Dioscorea rotundata</name>
    <dbReference type="NCBI Taxonomy" id="55577"/>
    <lineage>
        <taxon>Eukaryota</taxon>
        <taxon>Viridiplantae</taxon>
        <taxon>Streptophyta</taxon>
        <taxon>Embryophyta</taxon>
        <taxon>Tracheophyta</taxon>
        <taxon>Spermatophyta</taxon>
        <taxon>Magnoliopsida</taxon>
        <taxon>Liliopsida</taxon>
        <taxon>Dioscoreales</taxon>
        <taxon>Dioscoreaceae</taxon>
        <taxon>Dioscorea</taxon>
    </lineage>
</organism>
<evidence type="ECO:0000313" key="3">
    <source>
        <dbReference type="RefSeq" id="XP_039134227.1"/>
    </source>
</evidence>
<evidence type="ECO:0000313" key="2">
    <source>
        <dbReference type="Proteomes" id="UP001515500"/>
    </source>
</evidence>
<reference evidence="3" key="1">
    <citation type="submission" date="2025-08" db="UniProtKB">
        <authorList>
            <consortium name="RefSeq"/>
        </authorList>
    </citation>
    <scope>IDENTIFICATION</scope>
</reference>
<dbReference type="PANTHER" id="PTHR33067:SF9">
    <property type="entry name" value="RNA-DIRECTED DNA POLYMERASE"/>
    <property type="match status" value="1"/>
</dbReference>
<keyword evidence="2" id="KW-1185">Reference proteome</keyword>
<dbReference type="RefSeq" id="XP_039134227.1">
    <property type="nucleotide sequence ID" value="XM_039278293.1"/>
</dbReference>
<dbReference type="GeneID" id="120271618"/>